<feature type="transmembrane region" description="Helical" evidence="1">
    <location>
        <begin position="20"/>
        <end position="43"/>
    </location>
</feature>
<protein>
    <submittedName>
        <fullName evidence="2">Uncharacterized protein</fullName>
    </submittedName>
</protein>
<organism evidence="2 3">
    <name type="scientific">Eumeta variegata</name>
    <name type="common">Bagworm moth</name>
    <name type="synonym">Eumeta japonica</name>
    <dbReference type="NCBI Taxonomy" id="151549"/>
    <lineage>
        <taxon>Eukaryota</taxon>
        <taxon>Metazoa</taxon>
        <taxon>Ecdysozoa</taxon>
        <taxon>Arthropoda</taxon>
        <taxon>Hexapoda</taxon>
        <taxon>Insecta</taxon>
        <taxon>Pterygota</taxon>
        <taxon>Neoptera</taxon>
        <taxon>Endopterygota</taxon>
        <taxon>Lepidoptera</taxon>
        <taxon>Glossata</taxon>
        <taxon>Ditrysia</taxon>
        <taxon>Tineoidea</taxon>
        <taxon>Psychidae</taxon>
        <taxon>Oiketicinae</taxon>
        <taxon>Eumeta</taxon>
    </lineage>
</organism>
<name>A0A4C1V271_EUMVA</name>
<keyword evidence="3" id="KW-1185">Reference proteome</keyword>
<comment type="caution">
    <text evidence="2">The sequence shown here is derived from an EMBL/GenBank/DDBJ whole genome shotgun (WGS) entry which is preliminary data.</text>
</comment>
<dbReference type="EMBL" id="BGZK01000259">
    <property type="protein sequence ID" value="GBP32416.1"/>
    <property type="molecule type" value="Genomic_DNA"/>
</dbReference>
<keyword evidence="1" id="KW-0472">Membrane</keyword>
<gene>
    <name evidence="2" type="ORF">EVAR_81223_1</name>
</gene>
<proteinExistence type="predicted"/>
<accession>A0A4C1V271</accession>
<keyword evidence="1" id="KW-1133">Transmembrane helix</keyword>
<reference evidence="2 3" key="1">
    <citation type="journal article" date="2019" name="Commun. Biol.">
        <title>The bagworm genome reveals a unique fibroin gene that provides high tensile strength.</title>
        <authorList>
            <person name="Kono N."/>
            <person name="Nakamura H."/>
            <person name="Ohtoshi R."/>
            <person name="Tomita M."/>
            <person name="Numata K."/>
            <person name="Arakawa K."/>
        </authorList>
    </citation>
    <scope>NUCLEOTIDE SEQUENCE [LARGE SCALE GENOMIC DNA]</scope>
</reference>
<evidence type="ECO:0000313" key="3">
    <source>
        <dbReference type="Proteomes" id="UP000299102"/>
    </source>
</evidence>
<dbReference type="AlphaFoldDB" id="A0A4C1V271"/>
<keyword evidence="1" id="KW-0812">Transmembrane</keyword>
<dbReference type="Proteomes" id="UP000299102">
    <property type="component" value="Unassembled WGS sequence"/>
</dbReference>
<evidence type="ECO:0000313" key="2">
    <source>
        <dbReference type="EMBL" id="GBP32416.1"/>
    </source>
</evidence>
<evidence type="ECO:0000256" key="1">
    <source>
        <dbReference type="SAM" id="Phobius"/>
    </source>
</evidence>
<dbReference type="OrthoDB" id="7343041at2759"/>
<sequence>MPREFDAMHRMVRFKTIPFAAAFMIMLYALAEICMSVVVLIGFHKLRRFKRDDSLLVFKAYYVLSIRSQIKIMECPDDGDEVDTSRDIEMKISGDETQETDLNAQSVKNIERILNDETLDSEYEISEFGSSDALVQ</sequence>